<gene>
    <name evidence="1" type="ordered locus">DNO_0215</name>
</gene>
<dbReference type="EMBL" id="CP000513">
    <property type="protein sequence ID" value="ABQ13614.1"/>
    <property type="molecule type" value="Genomic_DNA"/>
</dbReference>
<keyword evidence="2" id="KW-1185">Reference proteome</keyword>
<dbReference type="AlphaFoldDB" id="A5EWF8"/>
<proteinExistence type="predicted"/>
<organism evidence="1 2">
    <name type="scientific">Dichelobacter nodosus (strain VCS1703A)</name>
    <dbReference type="NCBI Taxonomy" id="246195"/>
    <lineage>
        <taxon>Bacteria</taxon>
        <taxon>Pseudomonadati</taxon>
        <taxon>Pseudomonadota</taxon>
        <taxon>Gammaproteobacteria</taxon>
        <taxon>Cardiobacteriales</taxon>
        <taxon>Cardiobacteriaceae</taxon>
        <taxon>Dichelobacter</taxon>
    </lineage>
</organism>
<name>A5EWF8_DICNV</name>
<evidence type="ECO:0000313" key="2">
    <source>
        <dbReference type="Proteomes" id="UP000000248"/>
    </source>
</evidence>
<dbReference type="Proteomes" id="UP000000248">
    <property type="component" value="Chromosome"/>
</dbReference>
<dbReference type="HOGENOM" id="CLU_1831972_0_0_6"/>
<accession>A5EWF8</accession>
<protein>
    <submittedName>
        <fullName evidence="1">Uncharacterized protein</fullName>
    </submittedName>
</protein>
<reference evidence="1 2" key="1">
    <citation type="journal article" date="2007" name="Nat. Biotechnol.">
        <title>Genome sequence and identification of candidate vaccine antigens from the animal pathogen Dichelobacter nodosus.</title>
        <authorList>
            <person name="Myers G.S."/>
            <person name="Parker D."/>
            <person name="Al-Hasani K."/>
            <person name="Kennan R.M."/>
            <person name="Seemann T."/>
            <person name="Ren Q."/>
            <person name="Badger J.H."/>
            <person name="Selengut J.D."/>
            <person name="Deboy R.T."/>
            <person name="Tettelin H."/>
            <person name="Boyce J.D."/>
            <person name="McCarl V.P."/>
            <person name="Han X."/>
            <person name="Nelson W.C."/>
            <person name="Madupu R."/>
            <person name="Mohamoud Y."/>
            <person name="Holley T."/>
            <person name="Fedorova N."/>
            <person name="Khouri H."/>
            <person name="Bottomley S.P."/>
            <person name="Whittington R.J."/>
            <person name="Adler B."/>
            <person name="Songer J.G."/>
            <person name="Rood J.I."/>
            <person name="Paulsen I.T."/>
        </authorList>
    </citation>
    <scope>NUCLEOTIDE SEQUENCE [LARGE SCALE GENOMIC DNA]</scope>
    <source>
        <strain evidence="1 2">VCS1703A</strain>
    </source>
</reference>
<dbReference type="KEGG" id="dno:DNO_0215"/>
<sequence length="140" mass="15910">MKYEFTLNELPASLDTDKGIFTYEDEEIKKVIDETIADAKSWGRWGGGTSIYVGIDITDPYRDIYQFTACLYTAMAGNHLPKIRGSDTDKYFPKELYPYAPCLAGLCEDIPPINVFLGTKEEFEAYGDKLEEMEKFGVVF</sequence>
<evidence type="ECO:0000313" key="1">
    <source>
        <dbReference type="EMBL" id="ABQ13614.1"/>
    </source>
</evidence>
<dbReference type="RefSeq" id="WP_011927962.1">
    <property type="nucleotide sequence ID" value="NC_009446.1"/>
</dbReference>